<accession>A0A316FWJ1</accession>
<name>A0A316FWJ1_9GAMM</name>
<protein>
    <submittedName>
        <fullName evidence="1">Uncharacterized protein</fullName>
    </submittedName>
</protein>
<proteinExistence type="predicted"/>
<dbReference type="Proteomes" id="UP000245790">
    <property type="component" value="Unassembled WGS sequence"/>
</dbReference>
<evidence type="ECO:0000313" key="1">
    <source>
        <dbReference type="EMBL" id="PWK52948.1"/>
    </source>
</evidence>
<feature type="non-terminal residue" evidence="1">
    <location>
        <position position="43"/>
    </location>
</feature>
<comment type="caution">
    <text evidence="1">The sequence shown here is derived from an EMBL/GenBank/DDBJ whole genome shotgun (WGS) entry which is preliminary data.</text>
</comment>
<dbReference type="AlphaFoldDB" id="A0A316FWJ1"/>
<organism evidence="1 2">
    <name type="scientific">Pleionea mediterranea</name>
    <dbReference type="NCBI Taxonomy" id="523701"/>
    <lineage>
        <taxon>Bacteria</taxon>
        <taxon>Pseudomonadati</taxon>
        <taxon>Pseudomonadota</taxon>
        <taxon>Gammaproteobacteria</taxon>
        <taxon>Oceanospirillales</taxon>
        <taxon>Pleioneaceae</taxon>
        <taxon>Pleionea</taxon>
    </lineage>
</organism>
<sequence length="43" mass="4852">MTNLMTIKQFLKVLMVFVLAMVSVVSQAKKETITFIHTDHLGS</sequence>
<gene>
    <name evidence="1" type="ORF">C8D97_104166</name>
</gene>
<reference evidence="1 2" key="1">
    <citation type="submission" date="2018-05" db="EMBL/GenBank/DDBJ databases">
        <title>Genomic Encyclopedia of Type Strains, Phase IV (KMG-IV): sequencing the most valuable type-strain genomes for metagenomic binning, comparative biology and taxonomic classification.</title>
        <authorList>
            <person name="Goeker M."/>
        </authorList>
    </citation>
    <scope>NUCLEOTIDE SEQUENCE [LARGE SCALE GENOMIC DNA]</scope>
    <source>
        <strain evidence="1 2">DSM 25350</strain>
    </source>
</reference>
<keyword evidence="2" id="KW-1185">Reference proteome</keyword>
<dbReference type="EMBL" id="QGGU01000004">
    <property type="protein sequence ID" value="PWK52948.1"/>
    <property type="molecule type" value="Genomic_DNA"/>
</dbReference>
<evidence type="ECO:0000313" key="2">
    <source>
        <dbReference type="Proteomes" id="UP000245790"/>
    </source>
</evidence>